<dbReference type="InterPro" id="IPR046335">
    <property type="entry name" value="LacI/GalR-like_sensor"/>
</dbReference>
<evidence type="ECO:0000313" key="5">
    <source>
        <dbReference type="EMBL" id="MFC1409896.1"/>
    </source>
</evidence>
<evidence type="ECO:0000313" key="8">
    <source>
        <dbReference type="Proteomes" id="UP001592582"/>
    </source>
</evidence>
<name>A0ABV6V8E6_9ACTN</name>
<dbReference type="Gene3D" id="1.10.260.40">
    <property type="entry name" value="lambda repressor-like DNA-binding domains"/>
    <property type="match status" value="1"/>
</dbReference>
<dbReference type="CDD" id="cd06267">
    <property type="entry name" value="PBP1_LacI_sugar_binding-like"/>
    <property type="match status" value="1"/>
</dbReference>
<dbReference type="EMBL" id="JBHEZY010000001">
    <property type="protein sequence ID" value="MFC1429572.1"/>
    <property type="molecule type" value="Genomic_DNA"/>
</dbReference>
<dbReference type="InterPro" id="IPR010982">
    <property type="entry name" value="Lambda_DNA-bd_dom_sf"/>
</dbReference>
<evidence type="ECO:0000313" key="7">
    <source>
        <dbReference type="Proteomes" id="UP001592530"/>
    </source>
</evidence>
<keyword evidence="2 5" id="KW-0238">DNA-binding</keyword>
<accession>A0ABV6V8E6</accession>
<dbReference type="InterPro" id="IPR000843">
    <property type="entry name" value="HTH_LacI"/>
</dbReference>
<evidence type="ECO:0000256" key="1">
    <source>
        <dbReference type="ARBA" id="ARBA00023015"/>
    </source>
</evidence>
<dbReference type="SMART" id="SM00354">
    <property type="entry name" value="HTH_LACI"/>
    <property type="match status" value="1"/>
</dbReference>
<dbReference type="CDD" id="cd01392">
    <property type="entry name" value="HTH_LacI"/>
    <property type="match status" value="1"/>
</dbReference>
<dbReference type="Gene3D" id="3.40.50.2300">
    <property type="match status" value="2"/>
</dbReference>
<dbReference type="PROSITE" id="PS50932">
    <property type="entry name" value="HTH_LACI_2"/>
    <property type="match status" value="1"/>
</dbReference>
<dbReference type="Pfam" id="PF13377">
    <property type="entry name" value="Peripla_BP_3"/>
    <property type="match status" value="1"/>
</dbReference>
<sequence>MNQQPTAPTGTPTSADVARLAGVSRATVSYVLNDTAGGRVGEQTRQRVRAAAEELGYIPHAAARSLRAGHSGIVLLATPEITLGPLFSEFFTELRAGLRDHGYTAVIYGDNSGDGGDRAESAARIWAELRPTAVLAGVGTPLTPRSAELLRRSGTRAVITLADPPVAGVHALVLDQRRIGATAAEHLLARGHRALGVVVPTDRSLDLFSLPRLAGVREAVDGGIRVERLDLDYTEQAAARLAADWPGLGLSALFSYNDEYAMLLMSAFQDAGIGIPDEVALVGADDLMLARLLRPRLTSVQQLLPPGRTLADLIDRLIRHPDTPPEIHDLGTARIAVRDSS</sequence>
<keyword evidence="3" id="KW-0804">Transcription</keyword>
<comment type="caution">
    <text evidence="5">The sequence shown here is derived from an EMBL/GenBank/DDBJ whole genome shotgun (WGS) entry which is preliminary data.</text>
</comment>
<evidence type="ECO:0000256" key="2">
    <source>
        <dbReference type="ARBA" id="ARBA00023125"/>
    </source>
</evidence>
<dbReference type="SUPFAM" id="SSF47413">
    <property type="entry name" value="lambda repressor-like DNA-binding domains"/>
    <property type="match status" value="1"/>
</dbReference>
<dbReference type="InterPro" id="IPR028082">
    <property type="entry name" value="Peripla_BP_I"/>
</dbReference>
<evidence type="ECO:0000256" key="3">
    <source>
        <dbReference type="ARBA" id="ARBA00023163"/>
    </source>
</evidence>
<protein>
    <submittedName>
        <fullName evidence="5">LacI family DNA-binding transcriptional regulator</fullName>
    </submittedName>
</protein>
<keyword evidence="1" id="KW-0805">Transcription regulation</keyword>
<proteinExistence type="predicted"/>
<dbReference type="SUPFAM" id="SSF53822">
    <property type="entry name" value="Periplasmic binding protein-like I"/>
    <property type="match status" value="1"/>
</dbReference>
<dbReference type="GO" id="GO:0003677">
    <property type="term" value="F:DNA binding"/>
    <property type="evidence" value="ECO:0007669"/>
    <property type="project" value="UniProtKB-KW"/>
</dbReference>
<keyword evidence="8" id="KW-1185">Reference proteome</keyword>
<dbReference type="RefSeq" id="WP_380506507.1">
    <property type="nucleotide sequence ID" value="NZ_JBHEZX010000004.1"/>
</dbReference>
<dbReference type="Proteomes" id="UP001592530">
    <property type="component" value="Unassembled WGS sequence"/>
</dbReference>
<dbReference type="Pfam" id="PF00356">
    <property type="entry name" value="LacI"/>
    <property type="match status" value="1"/>
</dbReference>
<evidence type="ECO:0000313" key="6">
    <source>
        <dbReference type="EMBL" id="MFC1429572.1"/>
    </source>
</evidence>
<evidence type="ECO:0000259" key="4">
    <source>
        <dbReference type="PROSITE" id="PS50932"/>
    </source>
</evidence>
<reference evidence="7 8" key="1">
    <citation type="submission" date="2024-09" db="EMBL/GenBank/DDBJ databases">
        <authorList>
            <person name="Lee S.D."/>
        </authorList>
    </citation>
    <scope>NUCLEOTIDE SEQUENCE [LARGE SCALE GENOMIC DNA]</scope>
    <source>
        <strain evidence="5 8">N1-1</strain>
        <strain evidence="6 7">N1-3</strain>
    </source>
</reference>
<organism evidence="5 8">
    <name type="scientific">Streptacidiphilus alkalitolerans</name>
    <dbReference type="NCBI Taxonomy" id="3342712"/>
    <lineage>
        <taxon>Bacteria</taxon>
        <taxon>Bacillati</taxon>
        <taxon>Actinomycetota</taxon>
        <taxon>Actinomycetes</taxon>
        <taxon>Kitasatosporales</taxon>
        <taxon>Streptomycetaceae</taxon>
        <taxon>Streptacidiphilus</taxon>
    </lineage>
</organism>
<dbReference type="EMBL" id="JBHEZX010000004">
    <property type="protein sequence ID" value="MFC1409896.1"/>
    <property type="molecule type" value="Genomic_DNA"/>
</dbReference>
<dbReference type="PANTHER" id="PTHR30146">
    <property type="entry name" value="LACI-RELATED TRANSCRIPTIONAL REPRESSOR"/>
    <property type="match status" value="1"/>
</dbReference>
<feature type="domain" description="HTH lacI-type" evidence="4">
    <location>
        <begin position="12"/>
        <end position="68"/>
    </location>
</feature>
<gene>
    <name evidence="6" type="ORF">ACEZDB_02740</name>
    <name evidence="5" type="ORF">ACEZDG_11475</name>
</gene>
<dbReference type="Proteomes" id="UP001592582">
    <property type="component" value="Unassembled WGS sequence"/>
</dbReference>
<dbReference type="PANTHER" id="PTHR30146:SF153">
    <property type="entry name" value="LACTOSE OPERON REPRESSOR"/>
    <property type="match status" value="1"/>
</dbReference>